<reference evidence="2 3" key="2">
    <citation type="submission" date="2018-11" db="EMBL/GenBank/DDBJ databases">
        <authorList>
            <consortium name="Pathogen Informatics"/>
        </authorList>
    </citation>
    <scope>NUCLEOTIDE SEQUENCE [LARGE SCALE GENOMIC DNA]</scope>
</reference>
<proteinExistence type="predicted"/>
<dbReference type="AlphaFoldDB" id="A0A0R3XAH0"/>
<sequence length="166" mass="17946">MKACVEVREVLHGLQERFIRTAEQLAEAETLLAEVGGTSASVHPSAVACSHLLAALRTCTEGSSGSDGGSAAATQQRLLARLEAWVVTQLARRDSVEAQLRQRCEDLEVELAKASSDIDFRVLKSSLEAQKTELSDLCRKLESTQDELEAIRGLCPNHVCSTNILA</sequence>
<keyword evidence="3" id="KW-1185">Reference proteome</keyword>
<protein>
    <submittedName>
        <fullName evidence="4">TTKRSYEDQ domain-containing protein</fullName>
    </submittedName>
</protein>
<feature type="coiled-coil region" evidence="1">
    <location>
        <begin position="97"/>
        <end position="154"/>
    </location>
</feature>
<organism evidence="4">
    <name type="scientific">Hydatigena taeniaeformis</name>
    <name type="common">Feline tapeworm</name>
    <name type="synonym">Taenia taeniaeformis</name>
    <dbReference type="NCBI Taxonomy" id="6205"/>
    <lineage>
        <taxon>Eukaryota</taxon>
        <taxon>Metazoa</taxon>
        <taxon>Spiralia</taxon>
        <taxon>Lophotrochozoa</taxon>
        <taxon>Platyhelminthes</taxon>
        <taxon>Cestoda</taxon>
        <taxon>Eucestoda</taxon>
        <taxon>Cyclophyllidea</taxon>
        <taxon>Taeniidae</taxon>
        <taxon>Hydatigera</taxon>
    </lineage>
</organism>
<evidence type="ECO:0000313" key="4">
    <source>
        <dbReference type="WBParaSite" id="TTAC_0001054701-mRNA-1"/>
    </source>
</evidence>
<dbReference type="EMBL" id="UYWX01021808">
    <property type="protein sequence ID" value="VDM35510.1"/>
    <property type="molecule type" value="Genomic_DNA"/>
</dbReference>
<evidence type="ECO:0000256" key="1">
    <source>
        <dbReference type="SAM" id="Coils"/>
    </source>
</evidence>
<accession>A0A0R3XAH0</accession>
<gene>
    <name evidence="2" type="ORF">TTAC_LOCUS10530</name>
</gene>
<evidence type="ECO:0000313" key="3">
    <source>
        <dbReference type="Proteomes" id="UP000274429"/>
    </source>
</evidence>
<dbReference type="STRING" id="6205.A0A0R3XAH0"/>
<dbReference type="WBParaSite" id="TTAC_0001054701-mRNA-1">
    <property type="protein sequence ID" value="TTAC_0001054701-mRNA-1"/>
    <property type="gene ID" value="TTAC_0001054701"/>
</dbReference>
<evidence type="ECO:0000313" key="2">
    <source>
        <dbReference type="EMBL" id="VDM35510.1"/>
    </source>
</evidence>
<keyword evidence="1" id="KW-0175">Coiled coil</keyword>
<name>A0A0R3XAH0_HYDTA</name>
<reference evidence="4" key="1">
    <citation type="submission" date="2017-02" db="UniProtKB">
        <authorList>
            <consortium name="WormBaseParasite"/>
        </authorList>
    </citation>
    <scope>IDENTIFICATION</scope>
</reference>
<dbReference type="Proteomes" id="UP000274429">
    <property type="component" value="Unassembled WGS sequence"/>
</dbReference>